<dbReference type="InterPro" id="IPR047726">
    <property type="entry name" value="CsgH_dom"/>
</dbReference>
<feature type="domain" description="CsgH-like" evidence="1">
    <location>
        <begin position="10"/>
        <end position="98"/>
    </location>
</feature>
<dbReference type="EMBL" id="QKQS01000026">
    <property type="protein sequence ID" value="PZA09893.1"/>
    <property type="molecule type" value="Genomic_DNA"/>
</dbReference>
<protein>
    <recommendedName>
        <fullName evidence="1">CsgH-like domain-containing protein</fullName>
    </recommendedName>
</protein>
<gene>
    <name evidence="2" type="ORF">DNX69_21350</name>
</gene>
<dbReference type="Proteomes" id="UP000248134">
    <property type="component" value="Unassembled WGS sequence"/>
</dbReference>
<dbReference type="NCBIfam" id="NF041112">
    <property type="entry name" value="chap_CsgH_alph"/>
    <property type="match status" value="1"/>
</dbReference>
<sequence length="106" mass="10939">MAVDQVPPAVQCEVEAAVSAGHVTLRGVITAVRDGGGSYTLAVDKTGAAGTSRIKQAGAFSAVAEQRVTVGNVVLDYSTANRYAARLDVSFGNITIQCDLDPETVK</sequence>
<evidence type="ECO:0000313" key="2">
    <source>
        <dbReference type="EMBL" id="PZA09893.1"/>
    </source>
</evidence>
<name>A0A323UCD1_RHOPL</name>
<dbReference type="InterPro" id="IPR053722">
    <property type="entry name" value="Curli_assembly_CsgC/AgfC"/>
</dbReference>
<dbReference type="Gene3D" id="2.60.40.2420">
    <property type="match status" value="1"/>
</dbReference>
<dbReference type="Pfam" id="PF21112">
    <property type="entry name" value="CsgH"/>
    <property type="match status" value="1"/>
</dbReference>
<evidence type="ECO:0000313" key="3">
    <source>
        <dbReference type="Proteomes" id="UP000248134"/>
    </source>
</evidence>
<dbReference type="RefSeq" id="WP_110787999.1">
    <property type="nucleotide sequence ID" value="NZ_QKQS01000026.1"/>
</dbReference>
<comment type="caution">
    <text evidence="2">The sequence shown here is derived from an EMBL/GenBank/DDBJ whole genome shotgun (WGS) entry which is preliminary data.</text>
</comment>
<evidence type="ECO:0000259" key="1">
    <source>
        <dbReference type="Pfam" id="PF21112"/>
    </source>
</evidence>
<accession>A0A323UCD1</accession>
<dbReference type="AlphaFoldDB" id="A0A323UCD1"/>
<dbReference type="OrthoDB" id="8139371at2"/>
<dbReference type="InterPro" id="IPR048632">
    <property type="entry name" value="CsgH-like"/>
</dbReference>
<proteinExistence type="predicted"/>
<reference evidence="2 3" key="1">
    <citation type="submission" date="2018-06" db="EMBL/GenBank/DDBJ databases">
        <title>Draft Whole-Genome Sequence of the purple photosynthetic bacterium Rhodospeudomonas palustris XCP.</title>
        <authorList>
            <person name="Rayyan A."/>
            <person name="Meyer T.E."/>
            <person name="Kyndt J.A."/>
        </authorList>
    </citation>
    <scope>NUCLEOTIDE SEQUENCE [LARGE SCALE GENOMIC DNA]</scope>
    <source>
        <strain evidence="2 3">XCP</strain>
    </source>
</reference>
<organism evidence="2 3">
    <name type="scientific">Rhodopseudomonas palustris</name>
    <dbReference type="NCBI Taxonomy" id="1076"/>
    <lineage>
        <taxon>Bacteria</taxon>
        <taxon>Pseudomonadati</taxon>
        <taxon>Pseudomonadota</taxon>
        <taxon>Alphaproteobacteria</taxon>
        <taxon>Hyphomicrobiales</taxon>
        <taxon>Nitrobacteraceae</taxon>
        <taxon>Rhodopseudomonas</taxon>
    </lineage>
</organism>